<protein>
    <submittedName>
        <fullName evidence="2">Transcriptional repressor TUP1</fullName>
    </submittedName>
</protein>
<organism evidence="2">
    <name type="scientific">Ganoderma boninense</name>
    <dbReference type="NCBI Taxonomy" id="34458"/>
    <lineage>
        <taxon>Eukaryota</taxon>
        <taxon>Fungi</taxon>
        <taxon>Dikarya</taxon>
        <taxon>Basidiomycota</taxon>
        <taxon>Agaricomycotina</taxon>
        <taxon>Agaricomycetes</taxon>
        <taxon>Polyporales</taxon>
        <taxon>Polyporaceae</taxon>
        <taxon>Ganoderma</taxon>
    </lineage>
</organism>
<name>A0A5K1K4A8_9APHY</name>
<dbReference type="InterPro" id="IPR002629">
    <property type="entry name" value="Met_Synth_C/arc"/>
</dbReference>
<dbReference type="InterPro" id="IPR038071">
    <property type="entry name" value="UROD/MetE-like_sf"/>
</dbReference>
<dbReference type="PANTHER" id="PTHR43844:SF2">
    <property type="entry name" value="SYNTHASE, VITAMIN-B12 INDEPENDENT, PUTATIVE (AFU_ORTHOLOGUE AFUA_3G12060)-RELATED"/>
    <property type="match status" value="1"/>
</dbReference>
<dbReference type="AlphaFoldDB" id="A0A5K1K4A8"/>
<proteinExistence type="predicted"/>
<gene>
    <name evidence="2" type="primary">C4YFX2</name>
</gene>
<dbReference type="Gene3D" id="3.20.20.210">
    <property type="match status" value="1"/>
</dbReference>
<dbReference type="GO" id="GO:0008270">
    <property type="term" value="F:zinc ion binding"/>
    <property type="evidence" value="ECO:0007669"/>
    <property type="project" value="InterPro"/>
</dbReference>
<feature type="region of interest" description="Disordered" evidence="1">
    <location>
        <begin position="131"/>
        <end position="150"/>
    </location>
</feature>
<dbReference type="CDD" id="cd03311">
    <property type="entry name" value="CIMS_C_terminal_like"/>
    <property type="match status" value="1"/>
</dbReference>
<dbReference type="SUPFAM" id="SSF51726">
    <property type="entry name" value="UROD/MetE-like"/>
    <property type="match status" value="1"/>
</dbReference>
<reference evidence="2" key="1">
    <citation type="submission" date="2019-10" db="EMBL/GenBank/DDBJ databases">
        <authorList>
            <person name="Nor Muhammad N."/>
        </authorList>
    </citation>
    <scope>NUCLEOTIDE SEQUENCE</scope>
</reference>
<dbReference type="PANTHER" id="PTHR43844">
    <property type="entry name" value="METHIONINE SYNTHASE"/>
    <property type="match status" value="1"/>
</dbReference>
<dbReference type="GO" id="GO:0009086">
    <property type="term" value="P:methionine biosynthetic process"/>
    <property type="evidence" value="ECO:0007669"/>
    <property type="project" value="InterPro"/>
</dbReference>
<sequence>MTSQTQIQSRHCLPARHPIAHDDEPGDLQSATVPCQALPYLSTPAWTLADPVTHLDPPDAAIARLYYVVGGRATLHRSNPTRSSSLRSICGAVAVSRTSCIMAPPANIHQPGAQASFLNSTLRLPSLDLQLQAAPPSSPSPSPSLSPTSYSYSDSAAGAIIMTSPARAEHIGSLKRPDALLRKRADFARGKCTAAELRAVEDACIADVVRMQLELGLPVVTDGEFRRGLFYEGVFEKLGGMKAMRMPPEHYFQSFTFVKTLPSTLITVDKLRRAEPLYADDFDFVKSILGPEDISKLKVTMCAPEWLHFRHGSYACESSAYTSDTEYFADLARIYREEIQDLHSRGCRRIQMDDPIFSCFCDEAYRAQMTQAGVDPRRLLDTYIALYNDCLRAKPADMVIGLHICRGNIKPDATPFTQGPYDWIAERLFTGSDFDCFYLEYDSERAGGFGPLRHLPRNKRVVLGLVSTKTRELEDPTSLRERIMQAADAIAHGDDPRPPEEALAQCVHAYTLLVLQRTSW</sequence>
<feature type="region of interest" description="Disordered" evidence="1">
    <location>
        <begin position="1"/>
        <end position="28"/>
    </location>
</feature>
<dbReference type="EMBL" id="LR728490">
    <property type="protein sequence ID" value="VWP00450.1"/>
    <property type="molecule type" value="Genomic_DNA"/>
</dbReference>
<evidence type="ECO:0000313" key="2">
    <source>
        <dbReference type="EMBL" id="VWP00450.1"/>
    </source>
</evidence>
<dbReference type="GO" id="GO:0003871">
    <property type="term" value="F:5-methyltetrahydropteroyltriglutamate-homocysteine S-methyltransferase activity"/>
    <property type="evidence" value="ECO:0007669"/>
    <property type="project" value="InterPro"/>
</dbReference>
<accession>A0A5K1K4A8</accession>
<evidence type="ECO:0000256" key="1">
    <source>
        <dbReference type="SAM" id="MobiDB-lite"/>
    </source>
</evidence>